<reference evidence="3 4" key="1">
    <citation type="submission" date="2015-12" db="EMBL/GenBank/DDBJ databases">
        <title>Diversity of Burkholderia near neighbor genomes.</title>
        <authorList>
            <person name="Sahl J."/>
            <person name="Wagner D."/>
            <person name="Keim P."/>
        </authorList>
    </citation>
    <scope>NUCLEOTIDE SEQUENCE [LARGE SCALE GENOMIC DNA]</scope>
    <source>
        <strain evidence="3 4">BDU8</strain>
    </source>
</reference>
<dbReference type="EMBL" id="CP013389">
    <property type="protein sequence ID" value="AOJ08641.1"/>
    <property type="molecule type" value="Genomic_DNA"/>
</dbReference>
<protein>
    <recommendedName>
        <fullName evidence="5">Phage tail protein</fullName>
    </recommendedName>
</protein>
<dbReference type="Pfam" id="PF09636">
    <property type="entry name" value="XkdW"/>
    <property type="match status" value="1"/>
</dbReference>
<dbReference type="Proteomes" id="UP000067711">
    <property type="component" value="Chromosome 1"/>
</dbReference>
<evidence type="ECO:0000259" key="1">
    <source>
        <dbReference type="Pfam" id="PF09636"/>
    </source>
</evidence>
<proteinExistence type="predicted"/>
<evidence type="ECO:0000313" key="4">
    <source>
        <dbReference type="Proteomes" id="UP000067711"/>
    </source>
</evidence>
<feature type="domain" description="Bacteriophage SP-beta YorD" evidence="1">
    <location>
        <begin position="8"/>
        <end position="61"/>
    </location>
</feature>
<feature type="domain" description="Phage tail assembly chaperone-like" evidence="2">
    <location>
        <begin position="72"/>
        <end position="127"/>
    </location>
</feature>
<evidence type="ECO:0008006" key="5">
    <source>
        <dbReference type="Google" id="ProtNLM"/>
    </source>
</evidence>
<evidence type="ECO:0000313" key="3">
    <source>
        <dbReference type="EMBL" id="AOJ08641.1"/>
    </source>
</evidence>
<dbReference type="AlphaFoldDB" id="A0A1B4FYG6"/>
<dbReference type="RefSeq" id="WP_009913259.1">
    <property type="nucleotide sequence ID" value="NZ_CP013389.1"/>
</dbReference>
<evidence type="ECO:0000259" key="2">
    <source>
        <dbReference type="Pfam" id="PF16778"/>
    </source>
</evidence>
<accession>A0A1B4FYG6</accession>
<dbReference type="InterPro" id="IPR019094">
    <property type="entry name" value="Phage_SP-beta_YorD"/>
</dbReference>
<name>A0A1B4FYG6_9BURK</name>
<dbReference type="Pfam" id="PF16778">
    <property type="entry name" value="Phage_tail_APC"/>
    <property type="match status" value="1"/>
</dbReference>
<dbReference type="Gene3D" id="6.10.140.1310">
    <property type="match status" value="1"/>
</dbReference>
<dbReference type="InterPro" id="IPR031893">
    <property type="entry name" value="Phage_tail_APC"/>
</dbReference>
<sequence length="130" mass="14954">MVEHELLIMAIEDRWPQLVHGRDYWVGHPLDRQTGLQCGDAFIAQWNCSVVPPDVTDLLKRGEELRPVLAAQKAREQRDSLLRASDWTQAPDVSAVTREKWVAYRQTLRDLPEQPGFPLDVRWPDAPTSE</sequence>
<organism evidence="3 4">
    <name type="scientific">Burkholderia mayonis</name>
    <dbReference type="NCBI Taxonomy" id="1385591"/>
    <lineage>
        <taxon>Bacteria</taxon>
        <taxon>Pseudomonadati</taxon>
        <taxon>Pseudomonadota</taxon>
        <taxon>Betaproteobacteria</taxon>
        <taxon>Burkholderiales</taxon>
        <taxon>Burkholderiaceae</taxon>
        <taxon>Burkholderia</taxon>
        <taxon>pseudomallei group</taxon>
    </lineage>
</organism>
<gene>
    <name evidence="3" type="ORF">WS71_14545</name>
</gene>